<name>A0A1M4VE86_9SPHI</name>
<proteinExistence type="predicted"/>
<protein>
    <submittedName>
        <fullName evidence="1">Uncharacterized protein</fullName>
    </submittedName>
</protein>
<sequence>MKIFNVQPIKVIEYIYNEEHLVKSNTDWNYESGFEFIGKKVQPLNTMFILFHILYCVGSTHEKEIITPTGPGKHTIEFSFIAGEDVFISYRSSCQFDFESEGFDADVASITDFLADYQAHTQSFFRQYGFNSIIKLEEESRMRHTLKADAIIAIDNLRENNMYEF</sequence>
<dbReference type="OrthoDB" id="760454at2"/>
<evidence type="ECO:0000313" key="2">
    <source>
        <dbReference type="Proteomes" id="UP000184287"/>
    </source>
</evidence>
<keyword evidence="2" id="KW-1185">Reference proteome</keyword>
<reference evidence="2" key="1">
    <citation type="submission" date="2016-11" db="EMBL/GenBank/DDBJ databases">
        <authorList>
            <person name="Varghese N."/>
            <person name="Submissions S."/>
        </authorList>
    </citation>
    <scope>NUCLEOTIDE SEQUENCE [LARGE SCALE GENOMIC DNA]</scope>
    <source>
        <strain evidence="2">DSM 16990</strain>
    </source>
</reference>
<dbReference type="AlphaFoldDB" id="A0A1M4VE86"/>
<dbReference type="RefSeq" id="WP_073227857.1">
    <property type="nucleotide sequence ID" value="NZ_FQUQ01000001.1"/>
</dbReference>
<gene>
    <name evidence="1" type="ORF">SAMN04488522_101876</name>
</gene>
<dbReference type="Proteomes" id="UP000184287">
    <property type="component" value="Unassembled WGS sequence"/>
</dbReference>
<dbReference type="EMBL" id="FQUQ01000001">
    <property type="protein sequence ID" value="SHE67140.1"/>
    <property type="molecule type" value="Genomic_DNA"/>
</dbReference>
<organism evidence="1 2">
    <name type="scientific">Pedobacter caeni</name>
    <dbReference type="NCBI Taxonomy" id="288992"/>
    <lineage>
        <taxon>Bacteria</taxon>
        <taxon>Pseudomonadati</taxon>
        <taxon>Bacteroidota</taxon>
        <taxon>Sphingobacteriia</taxon>
        <taxon>Sphingobacteriales</taxon>
        <taxon>Sphingobacteriaceae</taxon>
        <taxon>Pedobacter</taxon>
    </lineage>
</organism>
<accession>A0A1M4VE86</accession>
<evidence type="ECO:0000313" key="1">
    <source>
        <dbReference type="EMBL" id="SHE67140.1"/>
    </source>
</evidence>